<feature type="domain" description="TauD/TfdA-like" evidence="2">
    <location>
        <begin position="7"/>
        <end position="110"/>
    </location>
</feature>
<dbReference type="Pfam" id="PF02668">
    <property type="entry name" value="TauD"/>
    <property type="match status" value="1"/>
</dbReference>
<comment type="caution">
    <text evidence="3">The sequence shown here is derived from an EMBL/GenBank/DDBJ whole genome shotgun (WGS) entry which is preliminary data.</text>
</comment>
<dbReference type="Proteomes" id="UP000005808">
    <property type="component" value="Unassembled WGS sequence"/>
</dbReference>
<evidence type="ECO:0000259" key="2">
    <source>
        <dbReference type="Pfam" id="PF02668"/>
    </source>
</evidence>
<evidence type="ECO:0000256" key="1">
    <source>
        <dbReference type="ARBA" id="ARBA00023002"/>
    </source>
</evidence>
<organism evidence="3 4">
    <name type="scientific">Cupriavidus basilensis OR16</name>
    <dbReference type="NCBI Taxonomy" id="1127483"/>
    <lineage>
        <taxon>Bacteria</taxon>
        <taxon>Pseudomonadati</taxon>
        <taxon>Pseudomonadota</taxon>
        <taxon>Betaproteobacteria</taxon>
        <taxon>Burkholderiales</taxon>
        <taxon>Burkholderiaceae</taxon>
        <taxon>Cupriavidus</taxon>
    </lineage>
</organism>
<keyword evidence="3" id="KW-0223">Dioxygenase</keyword>
<dbReference type="SUPFAM" id="SSF51197">
    <property type="entry name" value="Clavaminate synthase-like"/>
    <property type="match status" value="1"/>
</dbReference>
<keyword evidence="1" id="KW-0560">Oxidoreductase</keyword>
<dbReference type="InterPro" id="IPR003819">
    <property type="entry name" value="TauD/TfdA-like"/>
</dbReference>
<dbReference type="GO" id="GO:0016706">
    <property type="term" value="F:2-oxoglutarate-dependent dioxygenase activity"/>
    <property type="evidence" value="ECO:0007669"/>
    <property type="project" value="UniProtKB-ARBA"/>
</dbReference>
<dbReference type="InterPro" id="IPR042098">
    <property type="entry name" value="TauD-like_sf"/>
</dbReference>
<dbReference type="AlphaFoldDB" id="H1S807"/>
<dbReference type="PATRIC" id="fig|1127483.3.peg.4116"/>
<protein>
    <submittedName>
        <fullName evidence="3">Taurine catabolism dioxygenase TauD/TfdA</fullName>
    </submittedName>
</protein>
<gene>
    <name evidence="3" type="ORF">OR16_20517</name>
</gene>
<evidence type="ECO:0000313" key="3">
    <source>
        <dbReference type="EMBL" id="EHP41276.1"/>
    </source>
</evidence>
<sequence>MDRRGEAPDGKGPHYSIPLFARTGGHLFVRYNRTYIESAQRFSDVPRLSDAQVELLDLIDRLCNDEKMHLSMELARGDMQFISNHTTLHSRTDYEDDPDPSRRRLLLRLWLNTGFFQHFPASYQDRLEDTVAWQKNPRPPIFDVSAVQGELAH</sequence>
<accession>H1S807</accession>
<evidence type="ECO:0000313" key="4">
    <source>
        <dbReference type="Proteomes" id="UP000005808"/>
    </source>
</evidence>
<proteinExistence type="predicted"/>
<name>H1S807_9BURK</name>
<dbReference type="Gene3D" id="3.60.130.10">
    <property type="entry name" value="Clavaminate synthase-like"/>
    <property type="match status" value="1"/>
</dbReference>
<reference evidence="3 4" key="1">
    <citation type="journal article" date="2012" name="J. Bacteriol.">
        <title>De Novo Genome Project of Cupriavidus basilensis OR16.</title>
        <authorList>
            <person name="Cserhati M."/>
            <person name="Kriszt B."/>
            <person name="Szoboszlay S."/>
            <person name="Toth A."/>
            <person name="Szabo I."/>
            <person name="Tancsics A."/>
            <person name="Nagy I."/>
            <person name="Horvath B."/>
            <person name="Nagy I."/>
            <person name="Kukolya J."/>
        </authorList>
    </citation>
    <scope>NUCLEOTIDE SEQUENCE [LARGE SCALE GENOMIC DNA]</scope>
    <source>
        <strain evidence="3 4">OR16</strain>
    </source>
</reference>
<dbReference type="EMBL" id="AHJE01000050">
    <property type="protein sequence ID" value="EHP41276.1"/>
    <property type="molecule type" value="Genomic_DNA"/>
</dbReference>